<feature type="chain" id="PRO_5042523810" evidence="1">
    <location>
        <begin position="19"/>
        <end position="179"/>
    </location>
</feature>
<sequence>MKRIALLMAALMPYWAVAAPEGYFDLRPDGITLETGDTWVSNGERFRLYGIQSCLRGTNYTDAHGNTRDCGEASLAVLAAYIKDTQPICAPVAKANDNLYVICYATVGSQRLDLGQVLVSSGYAFAALKSDGLPYHVPYSVAEQMAQQKKAGLWQFKDVQHPSITLSREANQRARKAEQ</sequence>
<geneLocation type="plasmid" evidence="2 3">
    <name>pQ15_94_5</name>
</geneLocation>
<keyword evidence="2" id="KW-0614">Plasmid</keyword>
<dbReference type="Gene3D" id="2.40.50.90">
    <property type="match status" value="1"/>
</dbReference>
<protein>
    <submittedName>
        <fullName evidence="2">Thermonuclease family protein</fullName>
    </submittedName>
</protein>
<reference evidence="2" key="1">
    <citation type="submission" date="2020-02" db="EMBL/GenBank/DDBJ databases">
        <title>Unexpected conservation and global transmission of agrobacterial virulence plasmids.</title>
        <authorList>
            <person name="Weisberg A.J."/>
            <person name="Davis E.W. II"/>
            <person name="Tabima J.R."/>
            <person name="Belcher M.S."/>
            <person name="Miller M."/>
            <person name="Kuo C.-H."/>
            <person name="Loper J.E."/>
            <person name="Grunwald N.J."/>
            <person name="Putnam M.L."/>
            <person name="Chang J.H."/>
        </authorList>
    </citation>
    <scope>NUCLEOTIDE SEQUENCE</scope>
    <source>
        <strain evidence="2">Q15/94</strain>
        <plasmid evidence="2">pQ15_94_5</plasmid>
    </source>
</reference>
<feature type="signal peptide" evidence="1">
    <location>
        <begin position="1"/>
        <end position="18"/>
    </location>
</feature>
<dbReference type="InterPro" id="IPR035437">
    <property type="entry name" value="SNase_OB-fold_sf"/>
</dbReference>
<gene>
    <name evidence="2" type="ORF">G6M86_29415</name>
</gene>
<dbReference type="Proteomes" id="UP000663946">
    <property type="component" value="Plasmid pQ15_94_5"/>
</dbReference>
<evidence type="ECO:0000313" key="2">
    <source>
        <dbReference type="EMBL" id="QTG17407.1"/>
    </source>
</evidence>
<accession>A0AAJ4N9Z8</accession>
<proteinExistence type="predicted"/>
<dbReference type="SUPFAM" id="SSF50199">
    <property type="entry name" value="Staphylococcal nuclease"/>
    <property type="match status" value="1"/>
</dbReference>
<organism evidence="2 3">
    <name type="scientific">Agrobacterium tumefaciens</name>
    <dbReference type="NCBI Taxonomy" id="358"/>
    <lineage>
        <taxon>Bacteria</taxon>
        <taxon>Pseudomonadati</taxon>
        <taxon>Pseudomonadota</taxon>
        <taxon>Alphaproteobacteria</taxon>
        <taxon>Hyphomicrobiales</taxon>
        <taxon>Rhizobiaceae</taxon>
        <taxon>Rhizobium/Agrobacterium group</taxon>
        <taxon>Agrobacterium</taxon>
        <taxon>Agrobacterium tumefaciens complex</taxon>
    </lineage>
</organism>
<evidence type="ECO:0000313" key="3">
    <source>
        <dbReference type="Proteomes" id="UP000663946"/>
    </source>
</evidence>
<name>A0AAJ4N9Z8_AGRTU</name>
<dbReference type="RefSeq" id="WP_333723087.1">
    <property type="nucleotide sequence ID" value="NZ_CP049222.1"/>
</dbReference>
<dbReference type="EMBL" id="CP049222">
    <property type="protein sequence ID" value="QTG17407.1"/>
    <property type="molecule type" value="Genomic_DNA"/>
</dbReference>
<keyword evidence="1" id="KW-0732">Signal</keyword>
<evidence type="ECO:0000256" key="1">
    <source>
        <dbReference type="SAM" id="SignalP"/>
    </source>
</evidence>
<dbReference type="AlphaFoldDB" id="A0AAJ4N9Z8"/>